<evidence type="ECO:0000313" key="2">
    <source>
        <dbReference type="Proteomes" id="UP001500842"/>
    </source>
</evidence>
<reference evidence="1 2" key="1">
    <citation type="journal article" date="2019" name="Int. J. Syst. Evol. Microbiol.">
        <title>The Global Catalogue of Microorganisms (GCM) 10K type strain sequencing project: providing services to taxonomists for standard genome sequencing and annotation.</title>
        <authorList>
            <consortium name="The Broad Institute Genomics Platform"/>
            <consortium name="The Broad Institute Genome Sequencing Center for Infectious Disease"/>
            <person name="Wu L."/>
            <person name="Ma J."/>
        </authorList>
    </citation>
    <scope>NUCLEOTIDE SEQUENCE [LARGE SCALE GENOMIC DNA]</scope>
    <source>
        <strain evidence="1 2">JCM 14942</strain>
    </source>
</reference>
<accession>A0ABN2BW29</accession>
<proteinExistence type="predicted"/>
<comment type="caution">
    <text evidence="1">The sequence shown here is derived from an EMBL/GenBank/DDBJ whole genome shotgun (WGS) entry which is preliminary data.</text>
</comment>
<name>A0ABN2BW29_9ACTN</name>
<keyword evidence="2" id="KW-1185">Reference proteome</keyword>
<protein>
    <submittedName>
        <fullName evidence="1">Uncharacterized protein</fullName>
    </submittedName>
</protein>
<dbReference type="Proteomes" id="UP001500842">
    <property type="component" value="Unassembled WGS sequence"/>
</dbReference>
<evidence type="ECO:0000313" key="1">
    <source>
        <dbReference type="EMBL" id="GAA1547669.1"/>
    </source>
</evidence>
<dbReference type="RefSeq" id="WP_181410979.1">
    <property type="nucleotide sequence ID" value="NZ_BAAAOR010000048.1"/>
</dbReference>
<gene>
    <name evidence="1" type="ORF">GCM10009788_57230</name>
</gene>
<dbReference type="EMBL" id="BAAAOR010000048">
    <property type="protein sequence ID" value="GAA1547669.1"/>
    <property type="molecule type" value="Genomic_DNA"/>
</dbReference>
<organism evidence="1 2">
    <name type="scientific">Nocardioides humi</name>
    <dbReference type="NCBI Taxonomy" id="449461"/>
    <lineage>
        <taxon>Bacteria</taxon>
        <taxon>Bacillati</taxon>
        <taxon>Actinomycetota</taxon>
        <taxon>Actinomycetes</taxon>
        <taxon>Propionibacteriales</taxon>
        <taxon>Nocardioidaceae</taxon>
        <taxon>Nocardioides</taxon>
    </lineage>
</organism>
<sequence>MSYLINEDLARAQMSTRLGEAQQLRVASRMARARRLSRKAERAAQQARLALARAL</sequence>